<dbReference type="EMBL" id="JAINUF010000013">
    <property type="protein sequence ID" value="KAJ8343288.1"/>
    <property type="molecule type" value="Genomic_DNA"/>
</dbReference>
<evidence type="ECO:0000256" key="1">
    <source>
        <dbReference type="SAM" id="MobiDB-lite"/>
    </source>
</evidence>
<name>A0A9Q1IKK5_SYNKA</name>
<protein>
    <submittedName>
        <fullName evidence="2">Uncharacterized protein</fullName>
    </submittedName>
</protein>
<dbReference type="AlphaFoldDB" id="A0A9Q1IKK5"/>
<gene>
    <name evidence="2" type="ORF">SKAU_G00306170</name>
</gene>
<feature type="region of interest" description="Disordered" evidence="1">
    <location>
        <begin position="1"/>
        <end position="24"/>
    </location>
</feature>
<evidence type="ECO:0000313" key="2">
    <source>
        <dbReference type="EMBL" id="KAJ8343288.1"/>
    </source>
</evidence>
<proteinExistence type="predicted"/>
<organism evidence="2 3">
    <name type="scientific">Synaphobranchus kaupii</name>
    <name type="common">Kaup's arrowtooth eel</name>
    <dbReference type="NCBI Taxonomy" id="118154"/>
    <lineage>
        <taxon>Eukaryota</taxon>
        <taxon>Metazoa</taxon>
        <taxon>Chordata</taxon>
        <taxon>Craniata</taxon>
        <taxon>Vertebrata</taxon>
        <taxon>Euteleostomi</taxon>
        <taxon>Actinopterygii</taxon>
        <taxon>Neopterygii</taxon>
        <taxon>Teleostei</taxon>
        <taxon>Anguilliformes</taxon>
        <taxon>Synaphobranchidae</taxon>
        <taxon>Synaphobranchus</taxon>
    </lineage>
</organism>
<sequence>MQSPSFATASLVMSAPAPPSGRYRMKTESLQSCGAAWRNVWQTTYTCGTGLRWAYRPTDSSVAWSGIHGEEEGDCNRTHIGDSSQGHWHLTQTINGSQGVRGQSEVHSGRGYEEWLSQGATTPSCEQLKGRERVADKSQEQLMTARIMSSLFTLILIHSSTRAR</sequence>
<keyword evidence="3" id="KW-1185">Reference proteome</keyword>
<comment type="caution">
    <text evidence="2">The sequence shown here is derived from an EMBL/GenBank/DDBJ whole genome shotgun (WGS) entry which is preliminary data.</text>
</comment>
<evidence type="ECO:0000313" key="3">
    <source>
        <dbReference type="Proteomes" id="UP001152622"/>
    </source>
</evidence>
<reference evidence="2" key="1">
    <citation type="journal article" date="2023" name="Science">
        <title>Genome structures resolve the early diversification of teleost fishes.</title>
        <authorList>
            <person name="Parey E."/>
            <person name="Louis A."/>
            <person name="Montfort J."/>
            <person name="Bouchez O."/>
            <person name="Roques C."/>
            <person name="Iampietro C."/>
            <person name="Lluch J."/>
            <person name="Castinel A."/>
            <person name="Donnadieu C."/>
            <person name="Desvignes T."/>
            <person name="Floi Bucao C."/>
            <person name="Jouanno E."/>
            <person name="Wen M."/>
            <person name="Mejri S."/>
            <person name="Dirks R."/>
            <person name="Jansen H."/>
            <person name="Henkel C."/>
            <person name="Chen W.J."/>
            <person name="Zahm M."/>
            <person name="Cabau C."/>
            <person name="Klopp C."/>
            <person name="Thompson A.W."/>
            <person name="Robinson-Rechavi M."/>
            <person name="Braasch I."/>
            <person name="Lecointre G."/>
            <person name="Bobe J."/>
            <person name="Postlethwait J.H."/>
            <person name="Berthelot C."/>
            <person name="Roest Crollius H."/>
            <person name="Guiguen Y."/>
        </authorList>
    </citation>
    <scope>NUCLEOTIDE SEQUENCE</scope>
    <source>
        <strain evidence="2">WJC10195</strain>
    </source>
</reference>
<dbReference type="Proteomes" id="UP001152622">
    <property type="component" value="Chromosome 13"/>
</dbReference>
<accession>A0A9Q1IKK5</accession>